<dbReference type="GO" id="GO:0016301">
    <property type="term" value="F:kinase activity"/>
    <property type="evidence" value="ECO:0007669"/>
    <property type="project" value="InterPro"/>
</dbReference>
<evidence type="ECO:0000256" key="1">
    <source>
        <dbReference type="ARBA" id="ARBA00022741"/>
    </source>
</evidence>
<dbReference type="PATRIC" id="fig|1114963.3.peg.3431"/>
<dbReference type="Gene3D" id="3.40.50.300">
    <property type="entry name" value="P-loop containing nucleotide triphosphate hydrolases"/>
    <property type="match status" value="1"/>
</dbReference>
<evidence type="ECO:0000259" key="3">
    <source>
        <dbReference type="Pfam" id="PF06414"/>
    </source>
</evidence>
<gene>
    <name evidence="4" type="ORF">V474_22960</name>
</gene>
<name>A0A0J7XPK8_9SPHN</name>
<reference evidence="4 5" key="1">
    <citation type="journal article" date="2015" name="G3 (Bethesda)">
        <title>Insights into Ongoing Evolution of the Hexachlorocyclohexane Catabolic Pathway from Comparative Genomics of Ten Sphingomonadaceae Strains.</title>
        <authorList>
            <person name="Pearce S.L."/>
            <person name="Oakeshott J.G."/>
            <person name="Pandey G."/>
        </authorList>
    </citation>
    <scope>NUCLEOTIDE SEQUENCE [LARGE SCALE GENOMIC DNA]</scope>
    <source>
        <strain evidence="4 5">LL02</strain>
    </source>
</reference>
<comment type="caution">
    <text evidence="4">The sequence shown here is derived from an EMBL/GenBank/DDBJ whole genome shotgun (WGS) entry which is preliminary data.</text>
</comment>
<dbReference type="SUPFAM" id="SSF52540">
    <property type="entry name" value="P-loop containing nucleoside triphosphate hydrolases"/>
    <property type="match status" value="1"/>
</dbReference>
<dbReference type="AlphaFoldDB" id="A0A0J7XPK8"/>
<dbReference type="PANTHER" id="PTHR39206">
    <property type="entry name" value="SLL8004 PROTEIN"/>
    <property type="match status" value="1"/>
</dbReference>
<dbReference type="EMBL" id="JACU01000007">
    <property type="protein sequence ID" value="KMS53544.1"/>
    <property type="molecule type" value="Genomic_DNA"/>
</dbReference>
<dbReference type="InterPro" id="IPR010488">
    <property type="entry name" value="Zeta_toxin_domain"/>
</dbReference>
<keyword evidence="1" id="KW-0547">Nucleotide-binding</keyword>
<dbReference type="OrthoDB" id="9791543at2"/>
<keyword evidence="5" id="KW-1185">Reference proteome</keyword>
<dbReference type="GO" id="GO:0005524">
    <property type="term" value="F:ATP binding"/>
    <property type="evidence" value="ECO:0007669"/>
    <property type="project" value="UniProtKB-KW"/>
</dbReference>
<evidence type="ECO:0000313" key="5">
    <source>
        <dbReference type="Proteomes" id="UP000052268"/>
    </source>
</evidence>
<sequence length="195" mass="21141">MKPTMIVLAGPNGAGKSTLYDTRIASSFAGTFINADIIQRDELRDPSPAASYEAANIASSRRTDYLAQGRDFVTETVFSHPSKLELIHEARTKGFTVIVMHVGVDTPDLSVARVGARVEEGGHIVPEGKIRARYVRGAPLIRAAVLKADRGMVFDNSSLNHPPSHCLTFANGRLVFAAPRLPGWLRSVYAADLEI</sequence>
<protein>
    <recommendedName>
        <fullName evidence="3">Zeta toxin domain-containing protein</fullName>
    </recommendedName>
</protein>
<dbReference type="Pfam" id="PF06414">
    <property type="entry name" value="Zeta_toxin"/>
    <property type="match status" value="1"/>
</dbReference>
<feature type="domain" description="Zeta toxin" evidence="3">
    <location>
        <begin position="2"/>
        <end position="135"/>
    </location>
</feature>
<keyword evidence="2" id="KW-0067">ATP-binding</keyword>
<organism evidence="4 5">
    <name type="scientific">Novosphingobium barchaimii LL02</name>
    <dbReference type="NCBI Taxonomy" id="1114963"/>
    <lineage>
        <taxon>Bacteria</taxon>
        <taxon>Pseudomonadati</taxon>
        <taxon>Pseudomonadota</taxon>
        <taxon>Alphaproteobacteria</taxon>
        <taxon>Sphingomonadales</taxon>
        <taxon>Sphingomonadaceae</taxon>
        <taxon>Novosphingobium</taxon>
    </lineage>
</organism>
<dbReference type="InterPro" id="IPR027417">
    <property type="entry name" value="P-loop_NTPase"/>
</dbReference>
<dbReference type="Proteomes" id="UP000052268">
    <property type="component" value="Unassembled WGS sequence"/>
</dbReference>
<proteinExistence type="predicted"/>
<dbReference type="PANTHER" id="PTHR39206:SF1">
    <property type="entry name" value="SLL8004 PROTEIN"/>
    <property type="match status" value="1"/>
</dbReference>
<evidence type="ECO:0000256" key="2">
    <source>
        <dbReference type="ARBA" id="ARBA00022840"/>
    </source>
</evidence>
<evidence type="ECO:0000313" key="4">
    <source>
        <dbReference type="EMBL" id="KMS53544.1"/>
    </source>
</evidence>
<accession>A0A0J7XPK8</accession>